<keyword evidence="7" id="KW-0175">Coiled coil</keyword>
<dbReference type="Proteomes" id="UP000015105">
    <property type="component" value="Chromosome 3D"/>
</dbReference>
<evidence type="ECO:0000256" key="7">
    <source>
        <dbReference type="SAM" id="Coils"/>
    </source>
</evidence>
<keyword evidence="3" id="KW-0132">Cell division</keyword>
<evidence type="ECO:0000313" key="8">
    <source>
        <dbReference type="EnsemblPlants" id="AET3Gv20861900.31"/>
    </source>
</evidence>
<evidence type="ECO:0000256" key="6">
    <source>
        <dbReference type="ARBA" id="ARBA00023306"/>
    </source>
</evidence>
<dbReference type="EnsemblPlants" id="AET3Gv20861900.31">
    <property type="protein sequence ID" value="AET3Gv20861900.31"/>
    <property type="gene ID" value="AET3Gv20861900"/>
</dbReference>
<dbReference type="Pfam" id="PF05557">
    <property type="entry name" value="MAD"/>
    <property type="match status" value="1"/>
</dbReference>
<keyword evidence="4" id="KW-0498">Mitosis</keyword>
<sequence>MVNTLAMDSEAKQTIEALQAELKKTKERLQAIEELKGQADAGTVVDANVAEKLAQLKNQVATLEKREERYKAVFLERISVFRKACCSLFGYQ</sequence>
<dbReference type="PANTHER" id="PTHR23168">
    <property type="entry name" value="MITOTIC SPINDLE ASSEMBLY CHECKPOINT PROTEIN MAD1 MITOTIC ARREST DEFICIENT-LIKE PROTEIN 1"/>
    <property type="match status" value="1"/>
</dbReference>
<evidence type="ECO:0000256" key="2">
    <source>
        <dbReference type="ARBA" id="ARBA00008029"/>
    </source>
</evidence>
<evidence type="ECO:0000256" key="4">
    <source>
        <dbReference type="ARBA" id="ARBA00022776"/>
    </source>
</evidence>
<evidence type="ECO:0000256" key="3">
    <source>
        <dbReference type="ARBA" id="ARBA00022618"/>
    </source>
</evidence>
<dbReference type="AlphaFoldDB" id="A0A453G2E6"/>
<dbReference type="GO" id="GO:0005635">
    <property type="term" value="C:nuclear envelope"/>
    <property type="evidence" value="ECO:0007669"/>
    <property type="project" value="TreeGrafter"/>
</dbReference>
<keyword evidence="5" id="KW-0539">Nucleus</keyword>
<evidence type="ECO:0000256" key="5">
    <source>
        <dbReference type="ARBA" id="ARBA00023242"/>
    </source>
</evidence>
<keyword evidence="6" id="KW-0131">Cell cycle</keyword>
<comment type="subcellular location">
    <subcellularLocation>
        <location evidence="1">Nucleus</location>
    </subcellularLocation>
</comment>
<accession>A0A453G2E6</accession>
<dbReference type="GO" id="GO:0051301">
    <property type="term" value="P:cell division"/>
    <property type="evidence" value="ECO:0007669"/>
    <property type="project" value="UniProtKB-KW"/>
</dbReference>
<dbReference type="Gene3D" id="1.20.5.170">
    <property type="match status" value="1"/>
</dbReference>
<dbReference type="GO" id="GO:0000776">
    <property type="term" value="C:kinetochore"/>
    <property type="evidence" value="ECO:0007669"/>
    <property type="project" value="TreeGrafter"/>
</dbReference>
<dbReference type="PANTHER" id="PTHR23168:SF0">
    <property type="entry name" value="MITOTIC SPINDLE ASSEMBLY CHECKPOINT PROTEIN MAD1"/>
    <property type="match status" value="1"/>
</dbReference>
<dbReference type="Gramene" id="AET3Gv20861900.31">
    <property type="protein sequence ID" value="AET3Gv20861900.31"/>
    <property type="gene ID" value="AET3Gv20861900"/>
</dbReference>
<feature type="coiled-coil region" evidence="7">
    <location>
        <begin position="8"/>
        <end position="73"/>
    </location>
</feature>
<dbReference type="GO" id="GO:0051315">
    <property type="term" value="P:attachment of mitotic spindle microtubules to kinetochore"/>
    <property type="evidence" value="ECO:0007669"/>
    <property type="project" value="TreeGrafter"/>
</dbReference>
<protein>
    <submittedName>
        <fullName evidence="8">Uncharacterized protein</fullName>
    </submittedName>
</protein>
<dbReference type="GO" id="GO:0072686">
    <property type="term" value="C:mitotic spindle"/>
    <property type="evidence" value="ECO:0007669"/>
    <property type="project" value="TreeGrafter"/>
</dbReference>
<dbReference type="GO" id="GO:0007094">
    <property type="term" value="P:mitotic spindle assembly checkpoint signaling"/>
    <property type="evidence" value="ECO:0007669"/>
    <property type="project" value="InterPro"/>
</dbReference>
<evidence type="ECO:0000256" key="1">
    <source>
        <dbReference type="ARBA" id="ARBA00004123"/>
    </source>
</evidence>
<reference evidence="9" key="1">
    <citation type="journal article" date="2014" name="Science">
        <title>Ancient hybridizations among the ancestral genomes of bread wheat.</title>
        <authorList>
            <consortium name="International Wheat Genome Sequencing Consortium,"/>
            <person name="Marcussen T."/>
            <person name="Sandve S.R."/>
            <person name="Heier L."/>
            <person name="Spannagl M."/>
            <person name="Pfeifer M."/>
            <person name="Jakobsen K.S."/>
            <person name="Wulff B.B."/>
            <person name="Steuernagel B."/>
            <person name="Mayer K.F."/>
            <person name="Olsen O.A."/>
        </authorList>
    </citation>
    <scope>NUCLEOTIDE SEQUENCE [LARGE SCALE GENOMIC DNA]</scope>
    <source>
        <strain evidence="9">cv. AL8/78</strain>
    </source>
</reference>
<proteinExistence type="inferred from homology"/>
<evidence type="ECO:0000313" key="9">
    <source>
        <dbReference type="Proteomes" id="UP000015105"/>
    </source>
</evidence>
<reference evidence="9" key="2">
    <citation type="journal article" date="2017" name="Nat. Plants">
        <title>The Aegilops tauschii genome reveals multiple impacts of transposons.</title>
        <authorList>
            <person name="Zhao G."/>
            <person name="Zou C."/>
            <person name="Li K."/>
            <person name="Wang K."/>
            <person name="Li T."/>
            <person name="Gao L."/>
            <person name="Zhang X."/>
            <person name="Wang H."/>
            <person name="Yang Z."/>
            <person name="Liu X."/>
            <person name="Jiang W."/>
            <person name="Mao L."/>
            <person name="Kong X."/>
            <person name="Jiao Y."/>
            <person name="Jia J."/>
        </authorList>
    </citation>
    <scope>NUCLEOTIDE SEQUENCE [LARGE SCALE GENOMIC DNA]</scope>
    <source>
        <strain evidence="9">cv. AL8/78</strain>
    </source>
</reference>
<organism evidence="8 9">
    <name type="scientific">Aegilops tauschii subsp. strangulata</name>
    <name type="common">Goatgrass</name>
    <dbReference type="NCBI Taxonomy" id="200361"/>
    <lineage>
        <taxon>Eukaryota</taxon>
        <taxon>Viridiplantae</taxon>
        <taxon>Streptophyta</taxon>
        <taxon>Embryophyta</taxon>
        <taxon>Tracheophyta</taxon>
        <taxon>Spermatophyta</taxon>
        <taxon>Magnoliopsida</taxon>
        <taxon>Liliopsida</taxon>
        <taxon>Poales</taxon>
        <taxon>Poaceae</taxon>
        <taxon>BOP clade</taxon>
        <taxon>Pooideae</taxon>
        <taxon>Triticodae</taxon>
        <taxon>Triticeae</taxon>
        <taxon>Triticinae</taxon>
        <taxon>Aegilops</taxon>
    </lineage>
</organism>
<reference evidence="8" key="3">
    <citation type="journal article" date="2017" name="Nature">
        <title>Genome sequence of the progenitor of the wheat D genome Aegilops tauschii.</title>
        <authorList>
            <person name="Luo M.C."/>
            <person name="Gu Y.Q."/>
            <person name="Puiu D."/>
            <person name="Wang H."/>
            <person name="Twardziok S.O."/>
            <person name="Deal K.R."/>
            <person name="Huo N."/>
            <person name="Zhu T."/>
            <person name="Wang L."/>
            <person name="Wang Y."/>
            <person name="McGuire P.E."/>
            <person name="Liu S."/>
            <person name="Long H."/>
            <person name="Ramasamy R.K."/>
            <person name="Rodriguez J.C."/>
            <person name="Van S.L."/>
            <person name="Yuan L."/>
            <person name="Wang Z."/>
            <person name="Xia Z."/>
            <person name="Xiao L."/>
            <person name="Anderson O.D."/>
            <person name="Ouyang S."/>
            <person name="Liang Y."/>
            <person name="Zimin A.V."/>
            <person name="Pertea G."/>
            <person name="Qi P."/>
            <person name="Bennetzen J.L."/>
            <person name="Dai X."/>
            <person name="Dawson M.W."/>
            <person name="Muller H.G."/>
            <person name="Kugler K."/>
            <person name="Rivarola-Duarte L."/>
            <person name="Spannagl M."/>
            <person name="Mayer K.F.X."/>
            <person name="Lu F.H."/>
            <person name="Bevan M.W."/>
            <person name="Leroy P."/>
            <person name="Li P."/>
            <person name="You F.M."/>
            <person name="Sun Q."/>
            <person name="Liu Z."/>
            <person name="Lyons E."/>
            <person name="Wicker T."/>
            <person name="Salzberg S.L."/>
            <person name="Devos K.M."/>
            <person name="Dvorak J."/>
        </authorList>
    </citation>
    <scope>NUCLEOTIDE SEQUENCE [LARGE SCALE GENOMIC DNA]</scope>
    <source>
        <strain evidence="8">cv. AL8/78</strain>
    </source>
</reference>
<dbReference type="InterPro" id="IPR008672">
    <property type="entry name" value="Mad1"/>
</dbReference>
<name>A0A453G2E6_AEGTS</name>
<keyword evidence="9" id="KW-1185">Reference proteome</keyword>
<reference evidence="8" key="5">
    <citation type="journal article" date="2021" name="G3 (Bethesda)">
        <title>Aegilops tauschii genome assembly Aet v5.0 features greater sequence contiguity and improved annotation.</title>
        <authorList>
            <person name="Wang L."/>
            <person name="Zhu T."/>
            <person name="Rodriguez J.C."/>
            <person name="Deal K.R."/>
            <person name="Dubcovsky J."/>
            <person name="McGuire P.E."/>
            <person name="Lux T."/>
            <person name="Spannagl M."/>
            <person name="Mayer K.F.X."/>
            <person name="Baldrich P."/>
            <person name="Meyers B.C."/>
            <person name="Huo N."/>
            <person name="Gu Y.Q."/>
            <person name="Zhou H."/>
            <person name="Devos K.M."/>
            <person name="Bennetzen J.L."/>
            <person name="Unver T."/>
            <person name="Budak H."/>
            <person name="Gulick P.J."/>
            <person name="Galiba G."/>
            <person name="Kalapos B."/>
            <person name="Nelson D.R."/>
            <person name="Li P."/>
            <person name="You F.M."/>
            <person name="Luo M.C."/>
            <person name="Dvorak J."/>
        </authorList>
    </citation>
    <scope>NUCLEOTIDE SEQUENCE [LARGE SCALE GENOMIC DNA]</scope>
    <source>
        <strain evidence="8">cv. AL8/78</strain>
    </source>
</reference>
<reference evidence="8" key="4">
    <citation type="submission" date="2019-03" db="UniProtKB">
        <authorList>
            <consortium name="EnsemblPlants"/>
        </authorList>
    </citation>
    <scope>IDENTIFICATION</scope>
</reference>
<comment type="similarity">
    <text evidence="2">Belongs to the MAD1 family.</text>
</comment>